<dbReference type="AlphaFoldDB" id="A0A0N4UFP7"/>
<evidence type="ECO:0000313" key="2">
    <source>
        <dbReference type="Proteomes" id="UP000038040"/>
    </source>
</evidence>
<evidence type="ECO:0000313" key="3">
    <source>
        <dbReference type="Proteomes" id="UP000274756"/>
    </source>
</evidence>
<proteinExistence type="predicted"/>
<protein>
    <submittedName>
        <fullName evidence="1 4">Uncharacterized protein</fullName>
    </submittedName>
</protein>
<dbReference type="Proteomes" id="UP000038040">
    <property type="component" value="Unplaced"/>
</dbReference>
<gene>
    <name evidence="1" type="ORF">DME_LOCUS1170</name>
</gene>
<reference evidence="4" key="1">
    <citation type="submission" date="2017-02" db="UniProtKB">
        <authorList>
            <consortium name="WormBaseParasite"/>
        </authorList>
    </citation>
    <scope>IDENTIFICATION</scope>
</reference>
<keyword evidence="3" id="KW-1185">Reference proteome</keyword>
<name>A0A0N4UFP7_DRAME</name>
<accession>A0A0N4UFP7</accession>
<dbReference type="EMBL" id="UYYG01000015">
    <property type="protein sequence ID" value="VDN51197.1"/>
    <property type="molecule type" value="Genomic_DNA"/>
</dbReference>
<evidence type="ECO:0000313" key="1">
    <source>
        <dbReference type="EMBL" id="VDN51197.1"/>
    </source>
</evidence>
<dbReference type="WBParaSite" id="DME_0000627301-mRNA-1">
    <property type="protein sequence ID" value="DME_0000627301-mRNA-1"/>
    <property type="gene ID" value="DME_0000627301"/>
</dbReference>
<organism evidence="2 4">
    <name type="scientific">Dracunculus medinensis</name>
    <name type="common">Guinea worm</name>
    <dbReference type="NCBI Taxonomy" id="318479"/>
    <lineage>
        <taxon>Eukaryota</taxon>
        <taxon>Metazoa</taxon>
        <taxon>Ecdysozoa</taxon>
        <taxon>Nematoda</taxon>
        <taxon>Chromadorea</taxon>
        <taxon>Rhabditida</taxon>
        <taxon>Spirurina</taxon>
        <taxon>Dracunculoidea</taxon>
        <taxon>Dracunculidae</taxon>
        <taxon>Dracunculus</taxon>
    </lineage>
</organism>
<reference evidence="1 3" key="2">
    <citation type="submission" date="2018-11" db="EMBL/GenBank/DDBJ databases">
        <authorList>
            <consortium name="Pathogen Informatics"/>
        </authorList>
    </citation>
    <scope>NUCLEOTIDE SEQUENCE [LARGE SCALE GENOMIC DNA]</scope>
</reference>
<sequence>MCVATGDARLPPRTHYVFGKTKIYFLCIHRHLIARNLNVRMQQFLQYLISAENRSSDHKDNLDTFAWNALSTKIVYDFTRKYVGCQKMFL</sequence>
<evidence type="ECO:0000313" key="4">
    <source>
        <dbReference type="WBParaSite" id="DME_0000627301-mRNA-1"/>
    </source>
</evidence>
<dbReference type="Proteomes" id="UP000274756">
    <property type="component" value="Unassembled WGS sequence"/>
</dbReference>